<keyword evidence="1" id="KW-0812">Transmembrane</keyword>
<keyword evidence="3" id="KW-1185">Reference proteome</keyword>
<comment type="caution">
    <text evidence="2">The sequence shown here is derived from an EMBL/GenBank/DDBJ whole genome shotgun (WGS) entry which is preliminary data.</text>
</comment>
<sequence>MQIVTSIKDRIKETEYNNMSISNISNFLLTKKFSYSFLILLMTCLQWLGGSDLLLSIVICRKLFCSLRQGYGGCCRRSHRLILRRQWSRCRRGRLSRMLCIVNLLMLRNCRIGIFISIISGSGGRDGDGLRRVMMHLRVPHVRLLILVWRDLNQ</sequence>
<dbReference type="OrthoDB" id="10323342at2759"/>
<accession>A0A2P5A6P4</accession>
<evidence type="ECO:0000256" key="1">
    <source>
        <dbReference type="SAM" id="Phobius"/>
    </source>
</evidence>
<dbReference type="AlphaFoldDB" id="A0A2P5A6P4"/>
<evidence type="ECO:0000313" key="3">
    <source>
        <dbReference type="Proteomes" id="UP000237105"/>
    </source>
</evidence>
<proteinExistence type="predicted"/>
<gene>
    <name evidence="2" type="ORF">PanWU01x14_363250</name>
</gene>
<dbReference type="EMBL" id="JXTB01000850">
    <property type="protein sequence ID" value="PON32212.1"/>
    <property type="molecule type" value="Genomic_DNA"/>
</dbReference>
<keyword evidence="1" id="KW-0472">Membrane</keyword>
<reference evidence="3" key="1">
    <citation type="submission" date="2016-06" db="EMBL/GenBank/DDBJ databases">
        <title>Parallel loss of symbiosis genes in relatives of nitrogen-fixing non-legume Parasponia.</title>
        <authorList>
            <person name="Van Velzen R."/>
            <person name="Holmer R."/>
            <person name="Bu F."/>
            <person name="Rutten L."/>
            <person name="Van Zeijl A."/>
            <person name="Liu W."/>
            <person name="Santuari L."/>
            <person name="Cao Q."/>
            <person name="Sharma T."/>
            <person name="Shen D."/>
            <person name="Roswanjaya Y."/>
            <person name="Wardhani T."/>
            <person name="Kalhor M.S."/>
            <person name="Jansen J."/>
            <person name="Van den Hoogen J."/>
            <person name="Gungor B."/>
            <person name="Hartog M."/>
            <person name="Hontelez J."/>
            <person name="Verver J."/>
            <person name="Yang W.-C."/>
            <person name="Schijlen E."/>
            <person name="Repin R."/>
            <person name="Schilthuizen M."/>
            <person name="Schranz E."/>
            <person name="Heidstra R."/>
            <person name="Miyata K."/>
            <person name="Fedorova E."/>
            <person name="Kohlen W."/>
            <person name="Bisseling T."/>
            <person name="Smit S."/>
            <person name="Geurts R."/>
        </authorList>
    </citation>
    <scope>NUCLEOTIDE SEQUENCE [LARGE SCALE GENOMIC DNA]</scope>
    <source>
        <strain evidence="3">cv. WU1-14</strain>
    </source>
</reference>
<evidence type="ECO:0000313" key="2">
    <source>
        <dbReference type="EMBL" id="PON32212.1"/>
    </source>
</evidence>
<evidence type="ECO:0008006" key="4">
    <source>
        <dbReference type="Google" id="ProtNLM"/>
    </source>
</evidence>
<dbReference type="Proteomes" id="UP000237105">
    <property type="component" value="Unassembled WGS sequence"/>
</dbReference>
<name>A0A2P5A6P4_PARAD</name>
<keyword evidence="1" id="KW-1133">Transmembrane helix</keyword>
<protein>
    <recommendedName>
        <fullName evidence="4">Transmembrane protein</fullName>
    </recommendedName>
</protein>
<feature type="transmembrane region" description="Helical" evidence="1">
    <location>
        <begin position="35"/>
        <end position="59"/>
    </location>
</feature>
<feature type="transmembrane region" description="Helical" evidence="1">
    <location>
        <begin position="98"/>
        <end position="119"/>
    </location>
</feature>
<organism evidence="2 3">
    <name type="scientific">Parasponia andersonii</name>
    <name type="common">Sponia andersonii</name>
    <dbReference type="NCBI Taxonomy" id="3476"/>
    <lineage>
        <taxon>Eukaryota</taxon>
        <taxon>Viridiplantae</taxon>
        <taxon>Streptophyta</taxon>
        <taxon>Embryophyta</taxon>
        <taxon>Tracheophyta</taxon>
        <taxon>Spermatophyta</taxon>
        <taxon>Magnoliopsida</taxon>
        <taxon>eudicotyledons</taxon>
        <taxon>Gunneridae</taxon>
        <taxon>Pentapetalae</taxon>
        <taxon>rosids</taxon>
        <taxon>fabids</taxon>
        <taxon>Rosales</taxon>
        <taxon>Cannabaceae</taxon>
        <taxon>Parasponia</taxon>
    </lineage>
</organism>